<evidence type="ECO:0000256" key="8">
    <source>
        <dbReference type="ARBA" id="ARBA00033067"/>
    </source>
</evidence>
<keyword evidence="6 11" id="KW-0413">Isomerase</keyword>
<evidence type="ECO:0000256" key="6">
    <source>
        <dbReference type="ARBA" id="ARBA00023235"/>
    </source>
</evidence>
<evidence type="ECO:0000256" key="5">
    <source>
        <dbReference type="ARBA" id="ARBA00022985"/>
    </source>
</evidence>
<dbReference type="AlphaFoldDB" id="A0A5C6AIQ0"/>
<keyword evidence="12" id="KW-1185">Reference proteome</keyword>
<dbReference type="RefSeq" id="WP_146442312.1">
    <property type="nucleotide sequence ID" value="NZ_SJPR01000001.1"/>
</dbReference>
<evidence type="ECO:0000313" key="11">
    <source>
        <dbReference type="EMBL" id="TWT99499.1"/>
    </source>
</evidence>
<dbReference type="InterPro" id="IPR003869">
    <property type="entry name" value="Polysac_CapD-like"/>
</dbReference>
<dbReference type="SUPFAM" id="SSF51735">
    <property type="entry name" value="NAD(P)-binding Rossmann-fold domains"/>
    <property type="match status" value="1"/>
</dbReference>
<dbReference type="InterPro" id="IPR013692">
    <property type="entry name" value="CapD_C"/>
</dbReference>
<dbReference type="GO" id="GO:0003978">
    <property type="term" value="F:UDP-glucose 4-epimerase activity"/>
    <property type="evidence" value="ECO:0007669"/>
    <property type="project" value="UniProtKB-EC"/>
</dbReference>
<evidence type="ECO:0000256" key="1">
    <source>
        <dbReference type="ARBA" id="ARBA00000083"/>
    </source>
</evidence>
<dbReference type="Gene3D" id="3.40.50.720">
    <property type="entry name" value="NAD(P)-binding Rossmann-like Domain"/>
    <property type="match status" value="1"/>
</dbReference>
<accession>A0A5C6AIQ0</accession>
<protein>
    <recommendedName>
        <fullName evidence="4">UDP-glucose 4-epimerase</fullName>
        <ecNumber evidence="3">5.1.3.2</ecNumber>
    </recommendedName>
    <alternativeName>
        <fullName evidence="8">Galactowaldenase</fullName>
    </alternativeName>
    <alternativeName>
        <fullName evidence="7">UDP-galactose 4-epimerase</fullName>
    </alternativeName>
</protein>
<dbReference type="GO" id="GO:0009103">
    <property type="term" value="P:lipopolysaccharide biosynthetic process"/>
    <property type="evidence" value="ECO:0007669"/>
    <property type="project" value="UniProtKB-KW"/>
</dbReference>
<dbReference type="EC" id="5.1.3.2" evidence="3"/>
<sequence>MFEGKTLLVTGGTGSFGNDFVKLVLADHNPRRVVVYSRDEKKQHDMRLAFADERLAFVIGDVRDRQAIGSAMRGVDYVFHAAALKQVPSCEFFPIEAVRTNVLGTHNVLEAAEDAGVQKLVVLSTDKAVQPINAMGQTKALMEKLTFARSLSDQSRVTYCGVRYGNVMYSRGSVIPLFIQQIKAGKPITITEPRMTRLLLPLAEAVRLVTFAMEHGRQGDLFVRKATTATVQDLADALLGLFKADNPIDVVGVRAGEKLHEMLVTPEELARSEEFDDYYRVPCEGGRDYARYFTQGDTKSRFVTEGYTSANAYTLSVSEIQVLLLQLPEVRAELDSWRGASGGTQLKVAA</sequence>
<dbReference type="Pfam" id="PF08485">
    <property type="entry name" value="Polysacc_syn_2C"/>
    <property type="match status" value="1"/>
</dbReference>
<reference evidence="11 12" key="1">
    <citation type="submission" date="2019-02" db="EMBL/GenBank/DDBJ databases">
        <title>Deep-cultivation of Planctomycetes and their phenomic and genomic characterization uncovers novel biology.</title>
        <authorList>
            <person name="Wiegand S."/>
            <person name="Jogler M."/>
            <person name="Boedeker C."/>
            <person name="Pinto D."/>
            <person name="Vollmers J."/>
            <person name="Rivas-Marin E."/>
            <person name="Kohn T."/>
            <person name="Peeters S.H."/>
            <person name="Heuer A."/>
            <person name="Rast P."/>
            <person name="Oberbeckmann S."/>
            <person name="Bunk B."/>
            <person name="Jeske O."/>
            <person name="Meyerdierks A."/>
            <person name="Storesund J.E."/>
            <person name="Kallscheuer N."/>
            <person name="Luecker S."/>
            <person name="Lage O.M."/>
            <person name="Pohl T."/>
            <person name="Merkel B.J."/>
            <person name="Hornburger P."/>
            <person name="Mueller R.-W."/>
            <person name="Bruemmer F."/>
            <person name="Labrenz M."/>
            <person name="Spormann A.M."/>
            <person name="Op Den Camp H."/>
            <person name="Overmann J."/>
            <person name="Amann R."/>
            <person name="Jetten M.S.M."/>
            <person name="Mascher T."/>
            <person name="Medema M.H."/>
            <person name="Devos D.P."/>
            <person name="Kaster A.-K."/>
            <person name="Ovreas L."/>
            <person name="Rohde M."/>
            <person name="Galperin M.Y."/>
            <person name="Jogler C."/>
        </authorList>
    </citation>
    <scope>NUCLEOTIDE SEQUENCE [LARGE SCALE GENOMIC DNA]</scope>
    <source>
        <strain evidence="11 12">Pla108</strain>
    </source>
</reference>
<dbReference type="PANTHER" id="PTHR43318:SF2">
    <property type="entry name" value="UDP-N-ACETYLGLUCOSAMINE 4,6-DEHYDRATASE (INVERTING)"/>
    <property type="match status" value="1"/>
</dbReference>
<evidence type="ECO:0000256" key="7">
    <source>
        <dbReference type="ARBA" id="ARBA00031367"/>
    </source>
</evidence>
<dbReference type="InterPro" id="IPR051203">
    <property type="entry name" value="Polysaccharide_Synthase-Rel"/>
</dbReference>
<comment type="caution">
    <text evidence="11">The sequence shown here is derived from an EMBL/GenBank/DDBJ whole genome shotgun (WGS) entry which is preliminary data.</text>
</comment>
<comment type="catalytic activity">
    <reaction evidence="1">
        <text>UDP-alpha-D-glucose = UDP-alpha-D-galactose</text>
        <dbReference type="Rhea" id="RHEA:22168"/>
        <dbReference type="ChEBI" id="CHEBI:58885"/>
        <dbReference type="ChEBI" id="CHEBI:66914"/>
        <dbReference type="EC" id="5.1.3.2"/>
    </reaction>
</comment>
<feature type="domain" description="UDP-glucose 4-epimerase CapD C-terminal" evidence="10">
    <location>
        <begin position="288"/>
        <end position="331"/>
    </location>
</feature>
<dbReference type="Pfam" id="PF02719">
    <property type="entry name" value="Polysacc_synt_2"/>
    <property type="match status" value="1"/>
</dbReference>
<dbReference type="EMBL" id="SJPR01000001">
    <property type="protein sequence ID" value="TWT99499.1"/>
    <property type="molecule type" value="Genomic_DNA"/>
</dbReference>
<dbReference type="Proteomes" id="UP000317421">
    <property type="component" value="Unassembled WGS sequence"/>
</dbReference>
<evidence type="ECO:0000313" key="12">
    <source>
        <dbReference type="Proteomes" id="UP000317421"/>
    </source>
</evidence>
<dbReference type="CDD" id="cd05237">
    <property type="entry name" value="UDP_invert_4-6DH_SDR_e"/>
    <property type="match status" value="1"/>
</dbReference>
<organism evidence="11 12">
    <name type="scientific">Botrimarina colliarenosi</name>
    <dbReference type="NCBI Taxonomy" id="2528001"/>
    <lineage>
        <taxon>Bacteria</taxon>
        <taxon>Pseudomonadati</taxon>
        <taxon>Planctomycetota</taxon>
        <taxon>Planctomycetia</taxon>
        <taxon>Pirellulales</taxon>
        <taxon>Lacipirellulaceae</taxon>
        <taxon>Botrimarina</taxon>
    </lineage>
</organism>
<keyword evidence="5" id="KW-0448">Lipopolysaccharide biosynthesis</keyword>
<evidence type="ECO:0000259" key="9">
    <source>
        <dbReference type="Pfam" id="PF02719"/>
    </source>
</evidence>
<name>A0A5C6AIQ0_9BACT</name>
<feature type="domain" description="Polysaccharide biosynthesis protein CapD-like" evidence="9">
    <location>
        <begin position="7"/>
        <end position="281"/>
    </location>
</feature>
<evidence type="ECO:0000256" key="2">
    <source>
        <dbReference type="ARBA" id="ARBA00007430"/>
    </source>
</evidence>
<evidence type="ECO:0000256" key="3">
    <source>
        <dbReference type="ARBA" id="ARBA00013189"/>
    </source>
</evidence>
<proteinExistence type="inferred from homology"/>
<dbReference type="PANTHER" id="PTHR43318">
    <property type="entry name" value="UDP-N-ACETYLGLUCOSAMINE 4,6-DEHYDRATASE"/>
    <property type="match status" value="1"/>
</dbReference>
<evidence type="ECO:0000259" key="10">
    <source>
        <dbReference type="Pfam" id="PF08485"/>
    </source>
</evidence>
<gene>
    <name evidence="11" type="primary">capD</name>
    <name evidence="11" type="ORF">Pla108_04380</name>
</gene>
<comment type="similarity">
    <text evidence="2">Belongs to the polysaccharide synthase family.</text>
</comment>
<evidence type="ECO:0000256" key="4">
    <source>
        <dbReference type="ARBA" id="ARBA00018569"/>
    </source>
</evidence>
<dbReference type="InterPro" id="IPR036291">
    <property type="entry name" value="NAD(P)-bd_dom_sf"/>
</dbReference>
<dbReference type="OrthoDB" id="9803111at2"/>